<keyword evidence="4" id="KW-1185">Reference proteome</keyword>
<evidence type="ECO:0000259" key="2">
    <source>
        <dbReference type="Pfam" id="PF07730"/>
    </source>
</evidence>
<dbReference type="InterPro" id="IPR011712">
    <property type="entry name" value="Sig_transdc_His_kin_sub3_dim/P"/>
</dbReference>
<feature type="compositionally biased region" description="Low complexity" evidence="1">
    <location>
        <begin position="124"/>
        <end position="135"/>
    </location>
</feature>
<protein>
    <recommendedName>
        <fullName evidence="2">Signal transduction histidine kinase subgroup 3 dimerisation and phosphoacceptor domain-containing protein</fullName>
    </recommendedName>
</protein>
<dbReference type="Gene3D" id="1.20.5.1930">
    <property type="match status" value="1"/>
</dbReference>
<dbReference type="Proteomes" id="UP001500483">
    <property type="component" value="Unassembled WGS sequence"/>
</dbReference>
<organism evidence="3 4">
    <name type="scientific">Saccharopolyspora gregorii</name>
    <dbReference type="NCBI Taxonomy" id="33914"/>
    <lineage>
        <taxon>Bacteria</taxon>
        <taxon>Bacillati</taxon>
        <taxon>Actinomycetota</taxon>
        <taxon>Actinomycetes</taxon>
        <taxon>Pseudonocardiales</taxon>
        <taxon>Pseudonocardiaceae</taxon>
        <taxon>Saccharopolyspora</taxon>
    </lineage>
</organism>
<feature type="region of interest" description="Disordered" evidence="1">
    <location>
        <begin position="124"/>
        <end position="152"/>
    </location>
</feature>
<feature type="domain" description="Signal transduction histidine kinase subgroup 3 dimerisation and phosphoacceptor" evidence="2">
    <location>
        <begin position="34"/>
        <end position="90"/>
    </location>
</feature>
<evidence type="ECO:0000256" key="1">
    <source>
        <dbReference type="SAM" id="MobiDB-lite"/>
    </source>
</evidence>
<name>A0ABP6RPX5_9PSEU</name>
<accession>A0ABP6RPX5</accession>
<feature type="region of interest" description="Disordered" evidence="1">
    <location>
        <begin position="1"/>
        <end position="24"/>
    </location>
</feature>
<proteinExistence type="predicted"/>
<dbReference type="Pfam" id="PF07730">
    <property type="entry name" value="HisKA_3"/>
    <property type="match status" value="1"/>
</dbReference>
<evidence type="ECO:0000313" key="3">
    <source>
        <dbReference type="EMBL" id="GAA3353475.1"/>
    </source>
</evidence>
<dbReference type="EMBL" id="BAAAYK010000016">
    <property type="protein sequence ID" value="GAA3353475.1"/>
    <property type="molecule type" value="Genomic_DNA"/>
</dbReference>
<reference evidence="4" key="1">
    <citation type="journal article" date="2019" name="Int. J. Syst. Evol. Microbiol.">
        <title>The Global Catalogue of Microorganisms (GCM) 10K type strain sequencing project: providing services to taxonomists for standard genome sequencing and annotation.</title>
        <authorList>
            <consortium name="The Broad Institute Genomics Platform"/>
            <consortium name="The Broad Institute Genome Sequencing Center for Infectious Disease"/>
            <person name="Wu L."/>
            <person name="Ma J."/>
        </authorList>
    </citation>
    <scope>NUCLEOTIDE SEQUENCE [LARGE SCALE GENOMIC DNA]</scope>
    <source>
        <strain evidence="4">JCM 9687</strain>
    </source>
</reference>
<gene>
    <name evidence="3" type="ORF">GCM10020366_06920</name>
</gene>
<evidence type="ECO:0000313" key="4">
    <source>
        <dbReference type="Proteomes" id="UP001500483"/>
    </source>
</evidence>
<comment type="caution">
    <text evidence="3">The sequence shown here is derived from an EMBL/GenBank/DDBJ whole genome shotgun (WGS) entry which is preliminary data.</text>
</comment>
<sequence length="152" mass="16200">MDRRAAAAGGGAAGPAERAEREQHLLAEQVRTEERAKLASEMHDVVTHRVSLMVLQAGALGVTAQDAATRRAAEELRAGGCQALDELRTSSACCAPGEQRPDVVAESALPDLSELVAESESWASRCGSPSSASRPRCPRRWAGPPTAWCRRR</sequence>